<dbReference type="Gene3D" id="2.60.120.200">
    <property type="match status" value="1"/>
</dbReference>
<proteinExistence type="predicted"/>
<feature type="transmembrane region" description="Helical" evidence="1">
    <location>
        <begin position="280"/>
        <end position="301"/>
    </location>
</feature>
<evidence type="ECO:0000313" key="3">
    <source>
        <dbReference type="Proteomes" id="UP000248764"/>
    </source>
</evidence>
<keyword evidence="1" id="KW-0812">Transmembrane</keyword>
<feature type="transmembrane region" description="Helical" evidence="1">
    <location>
        <begin position="373"/>
        <end position="397"/>
    </location>
</feature>
<protein>
    <submittedName>
        <fullName evidence="2">ABC transporter permease</fullName>
    </submittedName>
</protein>
<comment type="caution">
    <text evidence="2">The sequence shown here is derived from an EMBL/GenBank/DDBJ whole genome shotgun (WGS) entry which is preliminary data.</text>
</comment>
<feature type="transmembrane region" description="Helical" evidence="1">
    <location>
        <begin position="404"/>
        <end position="422"/>
    </location>
</feature>
<accession>A0A2W2BA93</accession>
<feature type="transmembrane region" description="Helical" evidence="1">
    <location>
        <begin position="461"/>
        <end position="479"/>
    </location>
</feature>
<sequence length="487" mass="49778">MTATLRPARPRAEHVAGFARLVHAEWTKFRSVPGWVAGMVAAVAVTVLVSLLAASGSGSDANEASELVTGPDGDLVSDAFHFVHGPMTGDGSVTVQVTDQDASHDGAMAGLMIKDGTTPGSAYAAVMVTPAHGVRLRADYDTDIAGGDGGAPRWLRLDRSGAEVTAYESADGAEWTEIGTVRVRGLLETAEVGAFVASPPEMRVERQAGSTSVGETATIGHATFEELAVDAGDAADPERWTGDDIGQAMEGGVTRAGGTLTVTGSGDIGPDPPDDDPVQIGLFGAVVGLMVVVAVAVLCATSEYRRSLIRTTFAVTPRRGQVLAAKAVVIGSVTFVAGLVAAVAAFLLTRPLLRDAGFAPPAFPEPSLLDGPVLRAVVGTAAMLAIIAVFALAAGIVTRHSAGAITGVVMLVVLPILVASALPPGTAEWIMRLTPAGALAIQRTKEPTAGLVEPWAMVGPWAGFGVLCLYATVAVVLAARSLRGRDA</sequence>
<name>A0A2W2BA93_9ACTN</name>
<feature type="transmembrane region" description="Helical" evidence="1">
    <location>
        <begin position="35"/>
        <end position="54"/>
    </location>
</feature>
<reference evidence="2 3" key="1">
    <citation type="submission" date="2018-01" db="EMBL/GenBank/DDBJ databases">
        <title>Draft genome sequence of Jiangella sp. GTF31.</title>
        <authorList>
            <person name="Sahin N."/>
            <person name="Ay H."/>
            <person name="Saygin H."/>
        </authorList>
    </citation>
    <scope>NUCLEOTIDE SEQUENCE [LARGE SCALE GENOMIC DNA]</scope>
    <source>
        <strain evidence="2 3">GTF31</strain>
    </source>
</reference>
<dbReference type="EMBL" id="POTW01000044">
    <property type="protein sequence ID" value="PZF82130.1"/>
    <property type="molecule type" value="Genomic_DNA"/>
</dbReference>
<dbReference type="Proteomes" id="UP000248764">
    <property type="component" value="Unassembled WGS sequence"/>
</dbReference>
<gene>
    <name evidence="2" type="ORF">C1I92_18135</name>
</gene>
<dbReference type="GO" id="GO:0005886">
    <property type="term" value="C:plasma membrane"/>
    <property type="evidence" value="ECO:0007669"/>
    <property type="project" value="UniProtKB-SubCell"/>
</dbReference>
<keyword evidence="1" id="KW-1133">Transmembrane helix</keyword>
<evidence type="ECO:0000313" key="2">
    <source>
        <dbReference type="EMBL" id="PZF82130.1"/>
    </source>
</evidence>
<dbReference type="GO" id="GO:0140359">
    <property type="term" value="F:ABC-type transporter activity"/>
    <property type="evidence" value="ECO:0007669"/>
    <property type="project" value="InterPro"/>
</dbReference>
<feature type="transmembrane region" description="Helical" evidence="1">
    <location>
        <begin position="322"/>
        <end position="348"/>
    </location>
</feature>
<dbReference type="RefSeq" id="WP_111256059.1">
    <property type="nucleotide sequence ID" value="NZ_POTW01000044.1"/>
</dbReference>
<keyword evidence="3" id="KW-1185">Reference proteome</keyword>
<evidence type="ECO:0000256" key="1">
    <source>
        <dbReference type="SAM" id="Phobius"/>
    </source>
</evidence>
<dbReference type="AlphaFoldDB" id="A0A2W2BA93"/>
<keyword evidence="1" id="KW-0472">Membrane</keyword>
<organism evidence="2 3">
    <name type="scientific">Jiangella anatolica</name>
    <dbReference type="NCBI Taxonomy" id="2670374"/>
    <lineage>
        <taxon>Bacteria</taxon>
        <taxon>Bacillati</taxon>
        <taxon>Actinomycetota</taxon>
        <taxon>Actinomycetes</taxon>
        <taxon>Jiangellales</taxon>
        <taxon>Jiangellaceae</taxon>
        <taxon>Jiangella</taxon>
    </lineage>
</organism>